<keyword evidence="2" id="KW-0805">Transcription regulation</keyword>
<dbReference type="PANTHER" id="PTHR34294:SF1">
    <property type="entry name" value="TRANSCRIPTIONAL REGULATOR LSRR"/>
    <property type="match status" value="1"/>
</dbReference>
<dbReference type="AlphaFoldDB" id="A0A7W6J2V9"/>
<keyword evidence="4" id="KW-0804">Transcription</keyword>
<evidence type="ECO:0000313" key="7">
    <source>
        <dbReference type="EMBL" id="MBB4063717.1"/>
    </source>
</evidence>
<comment type="similarity">
    <text evidence="1">Belongs to the SorC transcriptional regulatory family.</text>
</comment>
<dbReference type="Gene3D" id="1.10.10.10">
    <property type="entry name" value="Winged helix-like DNA-binding domain superfamily/Winged helix DNA-binding domain"/>
    <property type="match status" value="1"/>
</dbReference>
<dbReference type="EMBL" id="JACIEZ010000001">
    <property type="protein sequence ID" value="MBB4063717.1"/>
    <property type="molecule type" value="Genomic_DNA"/>
</dbReference>
<dbReference type="Proteomes" id="UP000528286">
    <property type="component" value="Unassembled WGS sequence"/>
</dbReference>
<dbReference type="InterPro" id="IPR037171">
    <property type="entry name" value="NagB/RpiA_transferase-like"/>
</dbReference>
<evidence type="ECO:0000256" key="4">
    <source>
        <dbReference type="ARBA" id="ARBA00023163"/>
    </source>
</evidence>
<dbReference type="Gene3D" id="3.40.50.1360">
    <property type="match status" value="1"/>
</dbReference>
<dbReference type="InterPro" id="IPR051054">
    <property type="entry name" value="SorC_transcr_regulators"/>
</dbReference>
<keyword evidence="8" id="KW-1185">Reference proteome</keyword>
<gene>
    <name evidence="7" type="ORF">GGR23_000878</name>
</gene>
<proteinExistence type="inferred from homology"/>
<dbReference type="PANTHER" id="PTHR34294">
    <property type="entry name" value="TRANSCRIPTIONAL REGULATOR-RELATED"/>
    <property type="match status" value="1"/>
</dbReference>
<protein>
    <submittedName>
        <fullName evidence="7">DNA-binding transcriptional regulator LsrR (DeoR family)</fullName>
    </submittedName>
</protein>
<evidence type="ECO:0000256" key="5">
    <source>
        <dbReference type="SAM" id="MobiDB-lite"/>
    </source>
</evidence>
<accession>A0A7W6J2V9</accession>
<feature type="region of interest" description="Disordered" evidence="5">
    <location>
        <begin position="1"/>
        <end position="22"/>
    </location>
</feature>
<evidence type="ECO:0000256" key="2">
    <source>
        <dbReference type="ARBA" id="ARBA00023015"/>
    </source>
</evidence>
<evidence type="ECO:0000256" key="1">
    <source>
        <dbReference type="ARBA" id="ARBA00010466"/>
    </source>
</evidence>
<reference evidence="7 8" key="1">
    <citation type="submission" date="2020-08" db="EMBL/GenBank/DDBJ databases">
        <title>Genomic Encyclopedia of Type Strains, Phase IV (KMG-IV): sequencing the most valuable type-strain genomes for metagenomic binning, comparative biology and taxonomic classification.</title>
        <authorList>
            <person name="Goeker M."/>
        </authorList>
    </citation>
    <scope>NUCLEOTIDE SEQUENCE [LARGE SCALE GENOMIC DNA]</scope>
    <source>
        <strain evidence="7 8">DSM 29853</strain>
    </source>
</reference>
<dbReference type="GO" id="GO:0030246">
    <property type="term" value="F:carbohydrate binding"/>
    <property type="evidence" value="ECO:0007669"/>
    <property type="project" value="InterPro"/>
</dbReference>
<dbReference type="InterPro" id="IPR007324">
    <property type="entry name" value="Sugar-bd_dom_put"/>
</dbReference>
<dbReference type="SUPFAM" id="SSF100950">
    <property type="entry name" value="NagB/RpiA/CoA transferase-like"/>
    <property type="match status" value="1"/>
</dbReference>
<dbReference type="Pfam" id="PF04198">
    <property type="entry name" value="Sugar-bind"/>
    <property type="match status" value="1"/>
</dbReference>
<feature type="domain" description="Sugar-binding" evidence="6">
    <location>
        <begin position="82"/>
        <end position="332"/>
    </location>
</feature>
<dbReference type="RefSeq" id="WP_183364882.1">
    <property type="nucleotide sequence ID" value="NZ_JACIEZ010000001.1"/>
</dbReference>
<name>A0A7W6J2V9_9HYPH</name>
<keyword evidence="3 7" id="KW-0238">DNA-binding</keyword>
<sequence length="340" mass="36830">MSDKTSGKAGGEAKGDDLGPVSIHDLTGQQEQLAVRASWLYYMEGQTQEHIARTLGINRIRVNRILAAARESGLVQVRINSRLASCLDLEKALCEQYGLREAFVVPTPEEASDVRRVVGHEGGRILSDRLHENVVVAVGWGRTLRLGLQAMERRPIPGMEVVSLTGGLTRGSVMNSHETAMRLSDMYGARCSYIVGPAFTDTEETLDMLLRQPMLMDALDHARHADIAYISVGGLNLNTTMAQLGLIGADDIETLARAGAVGDLLSYWVDENGEVVDHPLNRRVLALPPADLVSIKNVILVTGGIDRAAVIRAALRRGVVHTLVTDEKTAEIVAGRQGES</sequence>
<feature type="compositionally biased region" description="Basic and acidic residues" evidence="5">
    <location>
        <begin position="1"/>
        <end position="17"/>
    </location>
</feature>
<evidence type="ECO:0000313" key="8">
    <source>
        <dbReference type="Proteomes" id="UP000528286"/>
    </source>
</evidence>
<evidence type="ECO:0000256" key="3">
    <source>
        <dbReference type="ARBA" id="ARBA00023125"/>
    </source>
</evidence>
<comment type="caution">
    <text evidence="7">The sequence shown here is derived from an EMBL/GenBank/DDBJ whole genome shotgun (WGS) entry which is preliminary data.</text>
</comment>
<organism evidence="7 8">
    <name type="scientific">Gellertiella hungarica</name>
    <dbReference type="NCBI Taxonomy" id="1572859"/>
    <lineage>
        <taxon>Bacteria</taxon>
        <taxon>Pseudomonadati</taxon>
        <taxon>Pseudomonadota</taxon>
        <taxon>Alphaproteobacteria</taxon>
        <taxon>Hyphomicrobiales</taxon>
        <taxon>Rhizobiaceae</taxon>
        <taxon>Gellertiella</taxon>
    </lineage>
</organism>
<dbReference type="InterPro" id="IPR036388">
    <property type="entry name" value="WH-like_DNA-bd_sf"/>
</dbReference>
<evidence type="ECO:0000259" key="6">
    <source>
        <dbReference type="Pfam" id="PF04198"/>
    </source>
</evidence>
<dbReference type="GO" id="GO:0003677">
    <property type="term" value="F:DNA binding"/>
    <property type="evidence" value="ECO:0007669"/>
    <property type="project" value="UniProtKB-KW"/>
</dbReference>